<dbReference type="EMBL" id="JBDKXB010000013">
    <property type="protein sequence ID" value="MEY6432909.1"/>
    <property type="molecule type" value="Genomic_DNA"/>
</dbReference>
<sequence length="104" mass="11000">MLITFETKAYANITMFGDVAIELLKLMGHSGTTPGALMADDVPAALAHLKAAVEAQPDEHLDPTNGPENDGAEGRHVSLAQRALPLIELLTAAAAKHENVMWDG</sequence>
<accession>A0ABV4BGK5</accession>
<reference evidence="2 3" key="1">
    <citation type="submission" date="2024-05" db="EMBL/GenBank/DDBJ databases">
        <title>Genome Sequence and Characterization of the New Strain Purple Sulfur Bacterium of Genus Thioalkalicoccus.</title>
        <authorList>
            <person name="Bryantseva I.A."/>
            <person name="Kyndt J.A."/>
            <person name="Imhoff J.F."/>
        </authorList>
    </citation>
    <scope>NUCLEOTIDE SEQUENCE [LARGE SCALE GENOMIC DNA]</scope>
    <source>
        <strain evidence="2 3">Um2</strain>
    </source>
</reference>
<gene>
    <name evidence="2" type="ORF">ABC977_10860</name>
</gene>
<evidence type="ECO:0000256" key="1">
    <source>
        <dbReference type="SAM" id="MobiDB-lite"/>
    </source>
</evidence>
<proteinExistence type="predicted"/>
<comment type="caution">
    <text evidence="2">The sequence shown here is derived from an EMBL/GenBank/DDBJ whole genome shotgun (WGS) entry which is preliminary data.</text>
</comment>
<dbReference type="RefSeq" id="WP_369667295.1">
    <property type="nucleotide sequence ID" value="NZ_JBDKXB010000013.1"/>
</dbReference>
<dbReference type="Proteomes" id="UP001564408">
    <property type="component" value="Unassembled WGS sequence"/>
</dbReference>
<name>A0ABV4BGK5_9GAMM</name>
<protein>
    <submittedName>
        <fullName evidence="2">DUF1840 domain-containing protein</fullName>
    </submittedName>
</protein>
<dbReference type="Pfam" id="PF08895">
    <property type="entry name" value="DUF1840"/>
    <property type="match status" value="1"/>
</dbReference>
<organism evidence="2 3">
    <name type="scientific">Thioalkalicoccus limnaeus</name>
    <dbReference type="NCBI Taxonomy" id="120681"/>
    <lineage>
        <taxon>Bacteria</taxon>
        <taxon>Pseudomonadati</taxon>
        <taxon>Pseudomonadota</taxon>
        <taxon>Gammaproteobacteria</taxon>
        <taxon>Chromatiales</taxon>
        <taxon>Chromatiaceae</taxon>
        <taxon>Thioalkalicoccus</taxon>
    </lineage>
</organism>
<evidence type="ECO:0000313" key="2">
    <source>
        <dbReference type="EMBL" id="MEY6432909.1"/>
    </source>
</evidence>
<dbReference type="InterPro" id="IPR014991">
    <property type="entry name" value="DUF1840"/>
</dbReference>
<keyword evidence="3" id="KW-1185">Reference proteome</keyword>
<evidence type="ECO:0000313" key="3">
    <source>
        <dbReference type="Proteomes" id="UP001564408"/>
    </source>
</evidence>
<feature type="region of interest" description="Disordered" evidence="1">
    <location>
        <begin position="54"/>
        <end position="76"/>
    </location>
</feature>